<dbReference type="Proteomes" id="UP000285961">
    <property type="component" value="Unassembled WGS sequence"/>
</dbReference>
<dbReference type="Gene3D" id="1.10.540.10">
    <property type="entry name" value="Acyl-CoA dehydrogenase/oxidase, N-terminal domain"/>
    <property type="match status" value="1"/>
</dbReference>
<dbReference type="Pfam" id="PF02770">
    <property type="entry name" value="Acyl-CoA_dh_M"/>
    <property type="match status" value="1"/>
</dbReference>
<sequence>MPRYTETNLAMTDEQAALKESIHKFCKEVLRPASVKLDKLADPEDVIKKGSIFWETMRKAYELGYHTATILEEHGGMGFGPLEAHIFLEEMGWASADFAIAIGVSSFPFSTAANSMDDDLIKNVVKPFVEDKQAKYVGCWAITEPEHGSDSLVVGTEEFQNKNISFTTTAKLDGDQWVINGQKSSWVSNGIIATHALTFLTIDSSRGMNGGGVAIIPLNAPGVSKGRSLDKIGQRALNQGEITFDGVRIPQNYMIVQPDMYPMAMHMTLAGANAAMGAIFTGTARAAFEEALDYCKVRIQGGKPLCEHQWIQQKLFEMFRKVESARALSRAAMIYNQQTLPPAVELSIASKVHCTQIAFEVANDAVQLFGGYGLSKEYTIEKIFRDARASLVEDGCNEVLSLAGAKAVLGKY</sequence>
<dbReference type="PROSITE" id="PS00073">
    <property type="entry name" value="ACYL_COA_DH_2"/>
    <property type="match status" value="1"/>
</dbReference>
<evidence type="ECO:0000313" key="9">
    <source>
        <dbReference type="EMBL" id="RJP65787.1"/>
    </source>
</evidence>
<dbReference type="EMBL" id="QZKI01000122">
    <property type="protein sequence ID" value="RJP65787.1"/>
    <property type="molecule type" value="Genomic_DNA"/>
</dbReference>
<dbReference type="SUPFAM" id="SSF56645">
    <property type="entry name" value="Acyl-CoA dehydrogenase NM domain-like"/>
    <property type="match status" value="1"/>
</dbReference>
<dbReference type="Pfam" id="PF02771">
    <property type="entry name" value="Acyl-CoA_dh_N"/>
    <property type="match status" value="1"/>
</dbReference>
<evidence type="ECO:0000256" key="1">
    <source>
        <dbReference type="ARBA" id="ARBA00001974"/>
    </source>
</evidence>
<dbReference type="InterPro" id="IPR006091">
    <property type="entry name" value="Acyl-CoA_Oxase/DH_mid-dom"/>
</dbReference>
<dbReference type="InterPro" id="IPR009100">
    <property type="entry name" value="AcylCoA_DH/oxidase_NM_dom_sf"/>
</dbReference>
<comment type="caution">
    <text evidence="9">The sequence shown here is derived from an EMBL/GenBank/DDBJ whole genome shotgun (WGS) entry which is preliminary data.</text>
</comment>
<protein>
    <submittedName>
        <fullName evidence="9">Acyl-CoA dehydrogenase</fullName>
    </submittedName>
</protein>
<dbReference type="InterPro" id="IPR009075">
    <property type="entry name" value="AcylCo_DH/oxidase_C"/>
</dbReference>
<dbReference type="GO" id="GO:0003995">
    <property type="term" value="F:acyl-CoA dehydrogenase activity"/>
    <property type="evidence" value="ECO:0007669"/>
    <property type="project" value="InterPro"/>
</dbReference>
<evidence type="ECO:0000259" key="7">
    <source>
        <dbReference type="Pfam" id="PF02770"/>
    </source>
</evidence>
<organism evidence="9 10">
    <name type="scientific">Candidatus Abyssobacteria bacterium SURF_17</name>
    <dbReference type="NCBI Taxonomy" id="2093361"/>
    <lineage>
        <taxon>Bacteria</taxon>
        <taxon>Pseudomonadati</taxon>
        <taxon>Candidatus Hydrogenedentota</taxon>
        <taxon>Candidatus Abyssobacteria</taxon>
    </lineage>
</organism>
<evidence type="ECO:0000256" key="4">
    <source>
        <dbReference type="ARBA" id="ARBA00022827"/>
    </source>
</evidence>
<dbReference type="Gene3D" id="2.40.110.10">
    <property type="entry name" value="Butyryl-CoA Dehydrogenase, subunit A, domain 2"/>
    <property type="match status" value="1"/>
</dbReference>
<reference evidence="9 10" key="1">
    <citation type="journal article" date="2017" name="ISME J.">
        <title>Energy and carbon metabolisms in a deep terrestrial subsurface fluid microbial community.</title>
        <authorList>
            <person name="Momper L."/>
            <person name="Jungbluth S.P."/>
            <person name="Lee M.D."/>
            <person name="Amend J.P."/>
        </authorList>
    </citation>
    <scope>NUCLEOTIDE SEQUENCE [LARGE SCALE GENOMIC DNA]</scope>
    <source>
        <strain evidence="9">SURF_17</strain>
    </source>
</reference>
<feature type="domain" description="Acyl-CoA oxidase/dehydrogenase middle" evidence="7">
    <location>
        <begin position="139"/>
        <end position="247"/>
    </location>
</feature>
<dbReference type="PANTHER" id="PTHR43884">
    <property type="entry name" value="ACYL-COA DEHYDROGENASE"/>
    <property type="match status" value="1"/>
</dbReference>
<dbReference type="InterPro" id="IPR006089">
    <property type="entry name" value="Acyl-CoA_DH_CS"/>
</dbReference>
<evidence type="ECO:0000259" key="8">
    <source>
        <dbReference type="Pfam" id="PF02771"/>
    </source>
</evidence>
<dbReference type="AlphaFoldDB" id="A0A419EQY2"/>
<dbReference type="Gene3D" id="1.20.140.10">
    <property type="entry name" value="Butyryl-CoA Dehydrogenase, subunit A, domain 3"/>
    <property type="match status" value="1"/>
</dbReference>
<dbReference type="CDD" id="cd00567">
    <property type="entry name" value="ACAD"/>
    <property type="match status" value="1"/>
</dbReference>
<evidence type="ECO:0000256" key="2">
    <source>
        <dbReference type="ARBA" id="ARBA00009347"/>
    </source>
</evidence>
<dbReference type="Pfam" id="PF00441">
    <property type="entry name" value="Acyl-CoA_dh_1"/>
    <property type="match status" value="1"/>
</dbReference>
<keyword evidence="5" id="KW-0560">Oxidoreductase</keyword>
<proteinExistence type="inferred from homology"/>
<feature type="domain" description="Acyl-CoA dehydrogenase/oxidase N-terminal" evidence="8">
    <location>
        <begin position="12"/>
        <end position="106"/>
    </location>
</feature>
<evidence type="ECO:0000256" key="5">
    <source>
        <dbReference type="RuleBase" id="RU362125"/>
    </source>
</evidence>
<evidence type="ECO:0000313" key="10">
    <source>
        <dbReference type="Proteomes" id="UP000285961"/>
    </source>
</evidence>
<dbReference type="InterPro" id="IPR046373">
    <property type="entry name" value="Acyl-CoA_Oxase/DH_mid-dom_sf"/>
</dbReference>
<keyword evidence="3 5" id="KW-0285">Flavoprotein</keyword>
<gene>
    <name evidence="9" type="ORF">C4532_17155</name>
</gene>
<dbReference type="SUPFAM" id="SSF47203">
    <property type="entry name" value="Acyl-CoA dehydrogenase C-terminal domain-like"/>
    <property type="match status" value="1"/>
</dbReference>
<accession>A0A419EQY2</accession>
<name>A0A419EQY2_9BACT</name>
<evidence type="ECO:0000259" key="6">
    <source>
        <dbReference type="Pfam" id="PF00441"/>
    </source>
</evidence>
<dbReference type="InterPro" id="IPR013786">
    <property type="entry name" value="AcylCoA_DH/ox_N"/>
</dbReference>
<evidence type="ECO:0000256" key="3">
    <source>
        <dbReference type="ARBA" id="ARBA00022630"/>
    </source>
</evidence>
<comment type="cofactor">
    <cofactor evidence="1 5">
        <name>FAD</name>
        <dbReference type="ChEBI" id="CHEBI:57692"/>
    </cofactor>
</comment>
<dbReference type="InterPro" id="IPR037069">
    <property type="entry name" value="AcylCoA_DH/ox_N_sf"/>
</dbReference>
<feature type="domain" description="Acyl-CoA dehydrogenase/oxidase C-terminal" evidence="6">
    <location>
        <begin position="269"/>
        <end position="408"/>
    </location>
</feature>
<dbReference type="PANTHER" id="PTHR43884:SF12">
    <property type="entry name" value="ISOVALERYL-COA DEHYDROGENASE, MITOCHONDRIAL-RELATED"/>
    <property type="match status" value="1"/>
</dbReference>
<dbReference type="GO" id="GO:0050660">
    <property type="term" value="F:flavin adenine dinucleotide binding"/>
    <property type="evidence" value="ECO:0007669"/>
    <property type="project" value="InterPro"/>
</dbReference>
<dbReference type="InterPro" id="IPR036250">
    <property type="entry name" value="AcylCo_DH-like_C"/>
</dbReference>
<keyword evidence="4 5" id="KW-0274">FAD</keyword>
<comment type="similarity">
    <text evidence="2 5">Belongs to the acyl-CoA dehydrogenase family.</text>
</comment>